<keyword evidence="1" id="KW-0675">Receptor</keyword>
<feature type="non-terminal residue" evidence="1">
    <location>
        <position position="1"/>
    </location>
</feature>
<accession>A0A1A8FKZ2</accession>
<protein>
    <submittedName>
        <fullName evidence="1">Platelet endothelial aggregation receptor 1</fullName>
    </submittedName>
</protein>
<reference evidence="1" key="1">
    <citation type="submission" date="2016-05" db="EMBL/GenBank/DDBJ databases">
        <authorList>
            <person name="Lavstsen T."/>
            <person name="Jespersen J.S."/>
        </authorList>
    </citation>
    <scope>NUCLEOTIDE SEQUENCE</scope>
    <source>
        <tissue evidence="1">Brain</tissue>
    </source>
</reference>
<dbReference type="EMBL" id="HAEB01013120">
    <property type="protein sequence ID" value="SBQ59647.1"/>
    <property type="molecule type" value="Transcribed_RNA"/>
</dbReference>
<name>A0A1A8FKZ2_9TELE</name>
<dbReference type="AlphaFoldDB" id="A0A1A8FKZ2"/>
<proteinExistence type="predicted"/>
<evidence type="ECO:0000313" key="1">
    <source>
        <dbReference type="EMBL" id="SBQ59647.1"/>
    </source>
</evidence>
<sequence>TELQVLQHPGFGALWESHFRAALPPCGHHVVLILLQTAETESDEDRCGPFTSMKTFLPAALDNLAKP</sequence>
<reference evidence="1" key="2">
    <citation type="submission" date="2016-06" db="EMBL/GenBank/DDBJ databases">
        <title>The genome of a short-lived fish provides insights into sex chromosome evolution and the genetic control of aging.</title>
        <authorList>
            <person name="Reichwald K."/>
            <person name="Felder M."/>
            <person name="Petzold A."/>
            <person name="Koch P."/>
            <person name="Groth M."/>
            <person name="Platzer M."/>
        </authorList>
    </citation>
    <scope>NUCLEOTIDE SEQUENCE</scope>
    <source>
        <tissue evidence="1">Brain</tissue>
    </source>
</reference>
<organism evidence="1">
    <name type="scientific">Nothobranchius korthausae</name>
    <dbReference type="NCBI Taxonomy" id="1143690"/>
    <lineage>
        <taxon>Eukaryota</taxon>
        <taxon>Metazoa</taxon>
        <taxon>Chordata</taxon>
        <taxon>Craniata</taxon>
        <taxon>Vertebrata</taxon>
        <taxon>Euteleostomi</taxon>
        <taxon>Actinopterygii</taxon>
        <taxon>Neopterygii</taxon>
        <taxon>Teleostei</taxon>
        <taxon>Neoteleostei</taxon>
        <taxon>Acanthomorphata</taxon>
        <taxon>Ovalentaria</taxon>
        <taxon>Atherinomorphae</taxon>
        <taxon>Cyprinodontiformes</taxon>
        <taxon>Nothobranchiidae</taxon>
        <taxon>Nothobranchius</taxon>
    </lineage>
</organism>
<gene>
    <name evidence="1" type="primary">PEAR1</name>
</gene>